<evidence type="ECO:0000313" key="2">
    <source>
        <dbReference type="Proteomes" id="UP000434172"/>
    </source>
</evidence>
<accession>A0A8H3WPT2</accession>
<dbReference type="AlphaFoldDB" id="A0A8H3WPT2"/>
<organism evidence="1 2">
    <name type="scientific">Colletotrichum asianum</name>
    <dbReference type="NCBI Taxonomy" id="702518"/>
    <lineage>
        <taxon>Eukaryota</taxon>
        <taxon>Fungi</taxon>
        <taxon>Dikarya</taxon>
        <taxon>Ascomycota</taxon>
        <taxon>Pezizomycotina</taxon>
        <taxon>Sordariomycetes</taxon>
        <taxon>Hypocreomycetidae</taxon>
        <taxon>Glomerellales</taxon>
        <taxon>Glomerellaceae</taxon>
        <taxon>Colletotrichum</taxon>
        <taxon>Colletotrichum gloeosporioides species complex</taxon>
    </lineage>
</organism>
<dbReference type="Proteomes" id="UP000434172">
    <property type="component" value="Unassembled WGS sequence"/>
</dbReference>
<protein>
    <submittedName>
        <fullName evidence="1">Uncharacterized protein</fullName>
    </submittedName>
</protein>
<proteinExistence type="predicted"/>
<sequence>MLNNQCNSPTVKQSQKNNRTRRVLMFSTAASFAVHGQLILRAKLNNMVAWRRHREIEAVGLGCYLAHLAWFCQVSKYMDWSPGIEENKHQLVAQPRSLTTQRLRVLELSLAETCAVLATLTCDGLERFQSARRSLLRMTLAPIAVRSKTPGRTRGTTSVMTKEVHKSRELNAERRYTLAVSHDDLACSLICDG</sequence>
<evidence type="ECO:0000313" key="1">
    <source>
        <dbReference type="EMBL" id="KAF0329742.1"/>
    </source>
</evidence>
<name>A0A8H3WPT2_9PEZI</name>
<gene>
    <name evidence="1" type="ORF">GQ607_002915</name>
</gene>
<reference evidence="1 2" key="1">
    <citation type="submission" date="2019-12" db="EMBL/GenBank/DDBJ databases">
        <title>A genome sequence resource for the geographically widespread anthracnose pathogen Colletotrichum asianum.</title>
        <authorList>
            <person name="Meng Y."/>
        </authorList>
    </citation>
    <scope>NUCLEOTIDE SEQUENCE [LARGE SCALE GENOMIC DNA]</scope>
    <source>
        <strain evidence="1 2">ICMP 18580</strain>
    </source>
</reference>
<keyword evidence="2" id="KW-1185">Reference proteome</keyword>
<comment type="caution">
    <text evidence="1">The sequence shown here is derived from an EMBL/GenBank/DDBJ whole genome shotgun (WGS) entry which is preliminary data.</text>
</comment>
<dbReference type="EMBL" id="WOWK01000010">
    <property type="protein sequence ID" value="KAF0329742.1"/>
    <property type="molecule type" value="Genomic_DNA"/>
</dbReference>